<keyword evidence="2" id="KW-1185">Reference proteome</keyword>
<comment type="caution">
    <text evidence="1">The sequence shown here is derived from an EMBL/GenBank/DDBJ whole genome shotgun (WGS) entry which is preliminary data.</text>
</comment>
<name>A0AC61DA62_9FIRM</name>
<evidence type="ECO:0000313" key="1">
    <source>
        <dbReference type="EMBL" id="PHV69487.1"/>
    </source>
</evidence>
<organism evidence="1 2">
    <name type="scientific">Sporanaerobium hydrogeniformans</name>
    <dbReference type="NCBI Taxonomy" id="3072179"/>
    <lineage>
        <taxon>Bacteria</taxon>
        <taxon>Bacillati</taxon>
        <taxon>Bacillota</taxon>
        <taxon>Clostridia</taxon>
        <taxon>Lachnospirales</taxon>
        <taxon>Lachnospiraceae</taxon>
        <taxon>Sporanaerobium</taxon>
    </lineage>
</organism>
<accession>A0AC61DA62</accession>
<gene>
    <name evidence="1" type="ORF">CS063_15600</name>
</gene>
<sequence length="88" mass="10159">MIKRIHIESKCIYGSRKIIEVLHKEGENVSLKTVSNIMKENKLHSKTVKKYKATTNSHHNLPVFPNLLNQKFKVDGPGKVWVTDITYI</sequence>
<dbReference type="Proteomes" id="UP000224460">
    <property type="component" value="Unassembled WGS sequence"/>
</dbReference>
<reference evidence="1" key="1">
    <citation type="submission" date="2017-10" db="EMBL/GenBank/DDBJ databases">
        <title>Genome sequence of cellulolytic Lachnospiraceae bacterium XHS1971 isolated from hotspring sediment.</title>
        <authorList>
            <person name="Vasudevan G."/>
            <person name="Joshi A.J."/>
            <person name="Hivarkar S."/>
            <person name="Lanjekar V.B."/>
            <person name="Dhakephalkar P.K."/>
            <person name="Dagar S."/>
        </authorList>
    </citation>
    <scope>NUCLEOTIDE SEQUENCE</scope>
    <source>
        <strain evidence="1">XHS1971</strain>
    </source>
</reference>
<protein>
    <submittedName>
        <fullName evidence="1">Uncharacterized protein</fullName>
    </submittedName>
</protein>
<evidence type="ECO:0000313" key="2">
    <source>
        <dbReference type="Proteomes" id="UP000224460"/>
    </source>
</evidence>
<proteinExistence type="predicted"/>
<dbReference type="EMBL" id="PEDL01000027">
    <property type="protein sequence ID" value="PHV69487.1"/>
    <property type="molecule type" value="Genomic_DNA"/>
</dbReference>